<reference evidence="2 3" key="1">
    <citation type="submission" date="2019-05" db="EMBL/GenBank/DDBJ databases">
        <title>Another draft genome of Portunus trituberculatus and its Hox gene families provides insights of decapod evolution.</title>
        <authorList>
            <person name="Jeong J.-H."/>
            <person name="Song I."/>
            <person name="Kim S."/>
            <person name="Choi T."/>
            <person name="Kim D."/>
            <person name="Ryu S."/>
            <person name="Kim W."/>
        </authorList>
    </citation>
    <scope>NUCLEOTIDE SEQUENCE [LARGE SCALE GENOMIC DNA]</scope>
    <source>
        <tissue evidence="2">Muscle</tissue>
    </source>
</reference>
<keyword evidence="1" id="KW-0732">Signal</keyword>
<feature type="chain" id="PRO_5023077238" evidence="1">
    <location>
        <begin position="24"/>
        <end position="82"/>
    </location>
</feature>
<name>A0A5B7DG55_PORTR</name>
<proteinExistence type="predicted"/>
<organism evidence="2 3">
    <name type="scientific">Portunus trituberculatus</name>
    <name type="common">Swimming crab</name>
    <name type="synonym">Neptunus trituberculatus</name>
    <dbReference type="NCBI Taxonomy" id="210409"/>
    <lineage>
        <taxon>Eukaryota</taxon>
        <taxon>Metazoa</taxon>
        <taxon>Ecdysozoa</taxon>
        <taxon>Arthropoda</taxon>
        <taxon>Crustacea</taxon>
        <taxon>Multicrustacea</taxon>
        <taxon>Malacostraca</taxon>
        <taxon>Eumalacostraca</taxon>
        <taxon>Eucarida</taxon>
        <taxon>Decapoda</taxon>
        <taxon>Pleocyemata</taxon>
        <taxon>Brachyura</taxon>
        <taxon>Eubrachyura</taxon>
        <taxon>Portunoidea</taxon>
        <taxon>Portunidae</taxon>
        <taxon>Portuninae</taxon>
        <taxon>Portunus</taxon>
    </lineage>
</organism>
<keyword evidence="3" id="KW-1185">Reference proteome</keyword>
<feature type="signal peptide" evidence="1">
    <location>
        <begin position="1"/>
        <end position="23"/>
    </location>
</feature>
<gene>
    <name evidence="2" type="ORF">E2C01_013248</name>
</gene>
<dbReference type="Proteomes" id="UP000324222">
    <property type="component" value="Unassembled WGS sequence"/>
</dbReference>
<evidence type="ECO:0000313" key="2">
    <source>
        <dbReference type="EMBL" id="MPC20310.1"/>
    </source>
</evidence>
<dbReference type="EMBL" id="VSRR010000858">
    <property type="protein sequence ID" value="MPC20310.1"/>
    <property type="molecule type" value="Genomic_DNA"/>
</dbReference>
<protein>
    <submittedName>
        <fullName evidence="2">Uncharacterized protein</fullName>
    </submittedName>
</protein>
<evidence type="ECO:0000313" key="3">
    <source>
        <dbReference type="Proteomes" id="UP000324222"/>
    </source>
</evidence>
<sequence length="82" mass="9541">MASWHPGYRHVCVLRLILEAAGAAERQCSLVTSSRYRHFPRLGLRPKHVRRFRQELPVNEANQEAHARLRRLTQLLAFLRGA</sequence>
<accession>A0A5B7DG55</accession>
<dbReference type="AlphaFoldDB" id="A0A5B7DG55"/>
<evidence type="ECO:0000256" key="1">
    <source>
        <dbReference type="SAM" id="SignalP"/>
    </source>
</evidence>
<comment type="caution">
    <text evidence="2">The sequence shown here is derived from an EMBL/GenBank/DDBJ whole genome shotgun (WGS) entry which is preliminary data.</text>
</comment>